<dbReference type="Gene3D" id="3.40.50.2300">
    <property type="match status" value="1"/>
</dbReference>
<evidence type="ECO:0000256" key="5">
    <source>
        <dbReference type="SAM" id="SignalP"/>
    </source>
</evidence>
<keyword evidence="8" id="KW-1185">Reference proteome</keyword>
<reference evidence="8" key="1">
    <citation type="submission" date="2017-01" db="EMBL/GenBank/DDBJ databases">
        <title>Comparative genomics of anhydrobiosis in the tardigrade Hypsibius dujardini.</title>
        <authorList>
            <person name="Yoshida Y."/>
            <person name="Koutsovoulos G."/>
            <person name="Laetsch D."/>
            <person name="Stevens L."/>
            <person name="Kumar S."/>
            <person name="Horikawa D."/>
            <person name="Ishino K."/>
            <person name="Komine S."/>
            <person name="Tomita M."/>
            <person name="Blaxter M."/>
            <person name="Arakawa K."/>
        </authorList>
    </citation>
    <scope>NUCLEOTIDE SEQUENCE [LARGE SCALE GENOMIC DNA]</scope>
    <source>
        <strain evidence="8">Z151</strain>
    </source>
</reference>
<dbReference type="InterPro" id="IPR028082">
    <property type="entry name" value="Peripla_BP_I"/>
</dbReference>
<evidence type="ECO:0000256" key="3">
    <source>
        <dbReference type="ARBA" id="ARBA00022989"/>
    </source>
</evidence>
<feature type="domain" description="Receptor ligand binding region" evidence="6">
    <location>
        <begin position="58"/>
        <end position="186"/>
    </location>
</feature>
<evidence type="ECO:0000259" key="6">
    <source>
        <dbReference type="Pfam" id="PF01094"/>
    </source>
</evidence>
<evidence type="ECO:0000256" key="1">
    <source>
        <dbReference type="ARBA" id="ARBA00004370"/>
    </source>
</evidence>
<dbReference type="Proteomes" id="UP000192578">
    <property type="component" value="Unassembled WGS sequence"/>
</dbReference>
<dbReference type="PANTHER" id="PTHR44755:SF8">
    <property type="entry name" value="RECEPTOR LIGAND BINDING REGION DOMAIN-CONTAINING PROTEIN"/>
    <property type="match status" value="1"/>
</dbReference>
<evidence type="ECO:0000313" key="7">
    <source>
        <dbReference type="EMBL" id="OWA52174.1"/>
    </source>
</evidence>
<feature type="chain" id="PRO_5040791144" description="Receptor ligand binding region domain-containing protein" evidence="5">
    <location>
        <begin position="20"/>
        <end position="193"/>
    </location>
</feature>
<dbReference type="OrthoDB" id="6140373at2759"/>
<keyword evidence="2" id="KW-0812">Transmembrane</keyword>
<feature type="non-terminal residue" evidence="7">
    <location>
        <position position="193"/>
    </location>
</feature>
<evidence type="ECO:0000256" key="4">
    <source>
        <dbReference type="ARBA" id="ARBA00023136"/>
    </source>
</evidence>
<dbReference type="SUPFAM" id="SSF53822">
    <property type="entry name" value="Periplasmic binding protein-like I"/>
    <property type="match status" value="1"/>
</dbReference>
<accession>A0A9X6RLG4</accession>
<dbReference type="AlphaFoldDB" id="A0A9X6RLG4"/>
<protein>
    <recommendedName>
        <fullName evidence="6">Receptor ligand binding region domain-containing protein</fullName>
    </recommendedName>
</protein>
<keyword evidence="5" id="KW-0732">Signal</keyword>
<dbReference type="GO" id="GO:0038023">
    <property type="term" value="F:signaling receptor activity"/>
    <property type="evidence" value="ECO:0007669"/>
    <property type="project" value="TreeGrafter"/>
</dbReference>
<dbReference type="InterPro" id="IPR052612">
    <property type="entry name" value="ANP_Clearance_Receptor"/>
</dbReference>
<comment type="caution">
    <text evidence="7">The sequence shown here is derived from an EMBL/GenBank/DDBJ whole genome shotgun (WGS) entry which is preliminary data.</text>
</comment>
<keyword evidence="4" id="KW-0472">Membrane</keyword>
<name>A0A9X6RLG4_HYPEX</name>
<dbReference type="InterPro" id="IPR001828">
    <property type="entry name" value="ANF_lig-bd_rcpt"/>
</dbReference>
<dbReference type="GO" id="GO:0016020">
    <property type="term" value="C:membrane"/>
    <property type="evidence" value="ECO:0007669"/>
    <property type="project" value="UniProtKB-SubCell"/>
</dbReference>
<dbReference type="EMBL" id="MTYJ01000254">
    <property type="protein sequence ID" value="OWA52174.1"/>
    <property type="molecule type" value="Genomic_DNA"/>
</dbReference>
<dbReference type="PANTHER" id="PTHR44755">
    <property type="entry name" value="NATRIURETIC PEPTIDE RECEPTOR 3-RELATED"/>
    <property type="match status" value="1"/>
</dbReference>
<dbReference type="Pfam" id="PF01094">
    <property type="entry name" value="ANF_receptor"/>
    <property type="match status" value="1"/>
</dbReference>
<gene>
    <name evidence="7" type="ORF">BV898_16633</name>
</gene>
<evidence type="ECO:0000256" key="2">
    <source>
        <dbReference type="ARBA" id="ARBA00022692"/>
    </source>
</evidence>
<keyword evidence="3" id="KW-1133">Transmembrane helix</keyword>
<feature type="signal peptide" evidence="5">
    <location>
        <begin position="1"/>
        <end position="19"/>
    </location>
</feature>
<dbReference type="GO" id="GO:0007165">
    <property type="term" value="P:signal transduction"/>
    <property type="evidence" value="ECO:0007669"/>
    <property type="project" value="TreeGrafter"/>
</dbReference>
<proteinExistence type="predicted"/>
<sequence>MIPLTLFVLSVWMFAGLDCLLPANGTRYVPSLENGDNNFTMGIVLTTGSNLPYDYYHMAPAIKLAMERALAYYNIQYDLFLSLYDGANGCDEVAGLQQTVRAVNNSVDVVIGPACTDDFVVAAKLTTSYKVPVMTGAANLIDSTAPWPFVTRTGYNTRTQWTFFGLVCERYNWTNIFIMYELDKVGYFKASAD</sequence>
<organism evidence="7 8">
    <name type="scientific">Hypsibius exemplaris</name>
    <name type="common">Freshwater tardigrade</name>
    <dbReference type="NCBI Taxonomy" id="2072580"/>
    <lineage>
        <taxon>Eukaryota</taxon>
        <taxon>Metazoa</taxon>
        <taxon>Ecdysozoa</taxon>
        <taxon>Tardigrada</taxon>
        <taxon>Eutardigrada</taxon>
        <taxon>Parachela</taxon>
        <taxon>Hypsibioidea</taxon>
        <taxon>Hypsibiidae</taxon>
        <taxon>Hypsibius</taxon>
    </lineage>
</organism>
<dbReference type="GO" id="GO:0017046">
    <property type="term" value="F:peptide hormone binding"/>
    <property type="evidence" value="ECO:0007669"/>
    <property type="project" value="TreeGrafter"/>
</dbReference>
<comment type="subcellular location">
    <subcellularLocation>
        <location evidence="1">Membrane</location>
    </subcellularLocation>
</comment>
<evidence type="ECO:0000313" key="8">
    <source>
        <dbReference type="Proteomes" id="UP000192578"/>
    </source>
</evidence>